<organism evidence="1 2">
    <name type="scientific">Listeria fleischmannii FSL S10-1203</name>
    <dbReference type="NCBI Taxonomy" id="1265822"/>
    <lineage>
        <taxon>Bacteria</taxon>
        <taxon>Bacillati</taxon>
        <taxon>Bacillota</taxon>
        <taxon>Bacilli</taxon>
        <taxon>Bacillales</taxon>
        <taxon>Listeriaceae</taxon>
        <taxon>Listeria</taxon>
    </lineage>
</organism>
<dbReference type="AlphaFoldDB" id="W7DTF7"/>
<reference evidence="1 2" key="1">
    <citation type="submission" date="2012-12" db="EMBL/GenBank/DDBJ databases">
        <title>Novel taxa of Listeriaceae from agricultural environments in the United States.</title>
        <authorList>
            <person name="den Bakker H.C."/>
            <person name="Allred A."/>
            <person name="Warchocki S."/>
            <person name="Wright E.M."/>
            <person name="Burrell A."/>
            <person name="Nightingale K.K."/>
            <person name="Kephart D."/>
            <person name="Wiedmann M."/>
        </authorList>
    </citation>
    <scope>NUCLEOTIDE SEQUENCE [LARGE SCALE GENOMIC DNA]</scope>
    <source>
        <strain evidence="1 2">FSL S10-1203</strain>
    </source>
</reference>
<dbReference type="Proteomes" id="UP000019241">
    <property type="component" value="Unassembled WGS sequence"/>
</dbReference>
<accession>W7DTF7</accession>
<proteinExistence type="predicted"/>
<gene>
    <name evidence="1" type="ORF">MCOL2_07916</name>
</gene>
<comment type="caution">
    <text evidence="1">The sequence shown here is derived from an EMBL/GenBank/DDBJ whole genome shotgun (WGS) entry which is preliminary data.</text>
</comment>
<protein>
    <submittedName>
        <fullName evidence="1">Ribonuclease</fullName>
    </submittedName>
</protein>
<dbReference type="PATRIC" id="fig|1265822.4.peg.1615"/>
<name>W7DTF7_9LIST</name>
<evidence type="ECO:0000313" key="1">
    <source>
        <dbReference type="EMBL" id="EUJ58520.1"/>
    </source>
</evidence>
<sequence length="51" mass="5762">MYDLSSLDFILIITTESVLSAFLDLGVLNEAPIDWEIAEEAVPFYQIARVE</sequence>
<dbReference type="EMBL" id="AODM01000025">
    <property type="protein sequence ID" value="EUJ58520.1"/>
    <property type="molecule type" value="Genomic_DNA"/>
</dbReference>
<evidence type="ECO:0000313" key="2">
    <source>
        <dbReference type="Proteomes" id="UP000019241"/>
    </source>
</evidence>